<dbReference type="EnsemblMetazoa" id="XM_019916453.1">
    <property type="protein sequence ID" value="XP_019772012.1"/>
    <property type="gene ID" value="LOC109545643"/>
</dbReference>
<dbReference type="Proteomes" id="UP000019118">
    <property type="component" value="Unassembled WGS sequence"/>
</dbReference>
<dbReference type="Gene3D" id="2.60.40.10">
    <property type="entry name" value="Immunoglobulins"/>
    <property type="match status" value="1"/>
</dbReference>
<dbReference type="InterPro" id="IPR013106">
    <property type="entry name" value="Ig_V-set"/>
</dbReference>
<accession>A0AAR5QFR8</accession>
<evidence type="ECO:0000313" key="3">
    <source>
        <dbReference type="EnsemblMetazoa" id="XP_019772012.1"/>
    </source>
</evidence>
<evidence type="ECO:0000313" key="4">
    <source>
        <dbReference type="Proteomes" id="UP000019118"/>
    </source>
</evidence>
<dbReference type="PROSITE" id="PS50835">
    <property type="entry name" value="IG_LIKE"/>
    <property type="match status" value="1"/>
</dbReference>
<protein>
    <recommendedName>
        <fullName evidence="2">Ig-like domain-containing protein</fullName>
    </recommendedName>
</protein>
<name>A0AAR5QFR8_DENPD</name>
<dbReference type="InterPro" id="IPR007110">
    <property type="entry name" value="Ig-like_dom"/>
</dbReference>
<dbReference type="PANTHER" id="PTHR23279">
    <property type="entry name" value="DEFECTIVE PROBOSCIS EXTENSION RESPONSE DPR -RELATED"/>
    <property type="match status" value="1"/>
</dbReference>
<evidence type="ECO:0000256" key="1">
    <source>
        <dbReference type="SAM" id="MobiDB-lite"/>
    </source>
</evidence>
<proteinExistence type="predicted"/>
<dbReference type="PANTHER" id="PTHR23279:SF37">
    <property type="entry name" value="DEFECTIVE PROBOSCIS EXTENSION RESPONSE 13, ISOFORM B"/>
    <property type="match status" value="1"/>
</dbReference>
<reference evidence="4" key="1">
    <citation type="journal article" date="2013" name="Genome Biol.">
        <title>Draft genome of the mountain pine beetle, Dendroctonus ponderosae Hopkins, a major forest pest.</title>
        <authorList>
            <person name="Keeling C.I."/>
            <person name="Yuen M.M."/>
            <person name="Liao N.Y."/>
            <person name="Docking T.R."/>
            <person name="Chan S.K."/>
            <person name="Taylor G.A."/>
            <person name="Palmquist D.L."/>
            <person name="Jackman S.D."/>
            <person name="Nguyen A."/>
            <person name="Li M."/>
            <person name="Henderson H."/>
            <person name="Janes J.K."/>
            <person name="Zhao Y."/>
            <person name="Pandoh P."/>
            <person name="Moore R."/>
            <person name="Sperling F.A."/>
            <person name="Huber D.P."/>
            <person name="Birol I."/>
            <person name="Jones S.J."/>
            <person name="Bohlmann J."/>
        </authorList>
    </citation>
    <scope>NUCLEOTIDE SEQUENCE</scope>
</reference>
<dbReference type="InterPro" id="IPR036179">
    <property type="entry name" value="Ig-like_dom_sf"/>
</dbReference>
<dbReference type="GeneID" id="109545643"/>
<dbReference type="GO" id="GO:0050808">
    <property type="term" value="P:synapse organization"/>
    <property type="evidence" value="ECO:0007669"/>
    <property type="project" value="TreeGrafter"/>
</dbReference>
<keyword evidence="4" id="KW-1185">Reference proteome</keyword>
<evidence type="ECO:0000259" key="2">
    <source>
        <dbReference type="PROSITE" id="PS50835"/>
    </source>
</evidence>
<feature type="domain" description="Ig-like" evidence="2">
    <location>
        <begin position="26"/>
        <end position="119"/>
    </location>
</feature>
<reference evidence="3" key="2">
    <citation type="submission" date="2024-08" db="UniProtKB">
        <authorList>
            <consortium name="EnsemblMetazoa"/>
        </authorList>
    </citation>
    <scope>IDENTIFICATION</scope>
</reference>
<dbReference type="Pfam" id="PF07686">
    <property type="entry name" value="V-set"/>
    <property type="match status" value="1"/>
</dbReference>
<feature type="region of interest" description="Disordered" evidence="1">
    <location>
        <begin position="1"/>
        <end position="25"/>
    </location>
</feature>
<dbReference type="AlphaFoldDB" id="A0AAR5QFR8"/>
<dbReference type="InterPro" id="IPR037448">
    <property type="entry name" value="Zig-8"/>
</dbReference>
<dbReference type="GO" id="GO:0032589">
    <property type="term" value="C:neuron projection membrane"/>
    <property type="evidence" value="ECO:0007669"/>
    <property type="project" value="TreeGrafter"/>
</dbReference>
<sequence>EPGAVDQNKNRPAQHMRKVQKVERVPKQKERIENNTVVIGMIGTNVILECNVGLNNVTVLWVKNEMRGNLSTFTVLTENTNTLVDDKRFLTVNHNNSRIWSLHVRFAKVSDAGQYECQVCTPPTFSIFVRLELF</sequence>
<dbReference type="KEGG" id="dpa:109545643"/>
<dbReference type="EnsemblMetazoa" id="XM_019916440.1">
    <property type="protein sequence ID" value="XP_019771999.1"/>
    <property type="gene ID" value="LOC109545636"/>
</dbReference>
<dbReference type="SUPFAM" id="SSF48726">
    <property type="entry name" value="Immunoglobulin"/>
    <property type="match status" value="1"/>
</dbReference>
<organism evidence="3 4">
    <name type="scientific">Dendroctonus ponderosae</name>
    <name type="common">Mountain pine beetle</name>
    <dbReference type="NCBI Taxonomy" id="77166"/>
    <lineage>
        <taxon>Eukaryota</taxon>
        <taxon>Metazoa</taxon>
        <taxon>Ecdysozoa</taxon>
        <taxon>Arthropoda</taxon>
        <taxon>Hexapoda</taxon>
        <taxon>Insecta</taxon>
        <taxon>Pterygota</taxon>
        <taxon>Neoptera</taxon>
        <taxon>Endopterygota</taxon>
        <taxon>Coleoptera</taxon>
        <taxon>Polyphaga</taxon>
        <taxon>Cucujiformia</taxon>
        <taxon>Curculionidae</taxon>
        <taxon>Scolytinae</taxon>
        <taxon>Dendroctonus</taxon>
    </lineage>
</organism>
<dbReference type="InterPro" id="IPR013783">
    <property type="entry name" value="Ig-like_fold"/>
</dbReference>